<dbReference type="RefSeq" id="XP_007869725.1">
    <property type="nucleotide sequence ID" value="XM_007871534.1"/>
</dbReference>
<sequence>MAVHPDRGILKKTFSQFDYYTLQRCRAAWKCFLEWKRAVEVEANHSPLKPGMKLKIEWRGVEKRYTLWRAELDVYHQQIPEESSGIATQYTRPKDNPLKGCIEGNSSELWFDVAEARKIGPRRFSQILFGRICGKGPLLCLKLFDERHFPYPDDSDNPDAPKVDWGAPPSQRLLDLHFAVDMVRREESAFDRLKDFQGSLIPHFFGNHFFTLANDWVFPGVLMEVIEGPVFGECDVDGWTTEEQRSFVTHVRHGLRVLKFAGIEQTDWHEGQIMCPLNSFGQRHAVFMDFAFANQRLGEHKGKPVTDDAEWLKLLLTDCGIDEEVMKECWFDLVDEER</sequence>
<dbReference type="KEGG" id="gtr:GLOTRDRAFT_132646"/>
<dbReference type="Proteomes" id="UP000030669">
    <property type="component" value="Unassembled WGS sequence"/>
</dbReference>
<gene>
    <name evidence="1" type="ORF">GLOTRDRAFT_132646</name>
</gene>
<name>S7RC69_GLOTA</name>
<accession>S7RC69</accession>
<evidence type="ECO:0000313" key="2">
    <source>
        <dbReference type="Proteomes" id="UP000030669"/>
    </source>
</evidence>
<dbReference type="AlphaFoldDB" id="S7RC69"/>
<dbReference type="EMBL" id="KB469309">
    <property type="protein sequence ID" value="EPQ51835.1"/>
    <property type="molecule type" value="Genomic_DNA"/>
</dbReference>
<proteinExistence type="predicted"/>
<dbReference type="OrthoDB" id="3261465at2759"/>
<evidence type="ECO:0000313" key="1">
    <source>
        <dbReference type="EMBL" id="EPQ51835.1"/>
    </source>
</evidence>
<reference evidence="1 2" key="1">
    <citation type="journal article" date="2012" name="Science">
        <title>The Paleozoic origin of enzymatic lignin decomposition reconstructed from 31 fungal genomes.</title>
        <authorList>
            <person name="Floudas D."/>
            <person name="Binder M."/>
            <person name="Riley R."/>
            <person name="Barry K."/>
            <person name="Blanchette R.A."/>
            <person name="Henrissat B."/>
            <person name="Martinez A.T."/>
            <person name="Otillar R."/>
            <person name="Spatafora J.W."/>
            <person name="Yadav J.S."/>
            <person name="Aerts A."/>
            <person name="Benoit I."/>
            <person name="Boyd A."/>
            <person name="Carlson A."/>
            <person name="Copeland A."/>
            <person name="Coutinho P.M."/>
            <person name="de Vries R.P."/>
            <person name="Ferreira P."/>
            <person name="Findley K."/>
            <person name="Foster B."/>
            <person name="Gaskell J."/>
            <person name="Glotzer D."/>
            <person name="Gorecki P."/>
            <person name="Heitman J."/>
            <person name="Hesse C."/>
            <person name="Hori C."/>
            <person name="Igarashi K."/>
            <person name="Jurgens J.A."/>
            <person name="Kallen N."/>
            <person name="Kersten P."/>
            <person name="Kohler A."/>
            <person name="Kuees U."/>
            <person name="Kumar T.K.A."/>
            <person name="Kuo A."/>
            <person name="LaButti K."/>
            <person name="Larrondo L.F."/>
            <person name="Lindquist E."/>
            <person name="Ling A."/>
            <person name="Lombard V."/>
            <person name="Lucas S."/>
            <person name="Lundell T."/>
            <person name="Martin R."/>
            <person name="McLaughlin D.J."/>
            <person name="Morgenstern I."/>
            <person name="Morin E."/>
            <person name="Murat C."/>
            <person name="Nagy L.G."/>
            <person name="Nolan M."/>
            <person name="Ohm R.A."/>
            <person name="Patyshakuliyeva A."/>
            <person name="Rokas A."/>
            <person name="Ruiz-Duenas F.J."/>
            <person name="Sabat G."/>
            <person name="Salamov A."/>
            <person name="Samejima M."/>
            <person name="Schmutz J."/>
            <person name="Slot J.C."/>
            <person name="St John F."/>
            <person name="Stenlid J."/>
            <person name="Sun H."/>
            <person name="Sun S."/>
            <person name="Syed K."/>
            <person name="Tsang A."/>
            <person name="Wiebenga A."/>
            <person name="Young D."/>
            <person name="Pisabarro A."/>
            <person name="Eastwood D.C."/>
            <person name="Martin F."/>
            <person name="Cullen D."/>
            <person name="Grigoriev I.V."/>
            <person name="Hibbett D.S."/>
        </authorList>
    </citation>
    <scope>NUCLEOTIDE SEQUENCE [LARGE SCALE GENOMIC DNA]</scope>
    <source>
        <strain evidence="1 2">ATCC 11539</strain>
    </source>
</reference>
<dbReference type="OMA" id="RMSILYF"/>
<keyword evidence="2" id="KW-1185">Reference proteome</keyword>
<protein>
    <submittedName>
        <fullName evidence="1">Uncharacterized protein</fullName>
    </submittedName>
</protein>
<dbReference type="eggNOG" id="ENOG502R0Z7">
    <property type="taxonomic scope" value="Eukaryota"/>
</dbReference>
<organism evidence="1 2">
    <name type="scientific">Gloeophyllum trabeum (strain ATCC 11539 / FP-39264 / Madison 617)</name>
    <name type="common">Brown rot fungus</name>
    <dbReference type="NCBI Taxonomy" id="670483"/>
    <lineage>
        <taxon>Eukaryota</taxon>
        <taxon>Fungi</taxon>
        <taxon>Dikarya</taxon>
        <taxon>Basidiomycota</taxon>
        <taxon>Agaricomycotina</taxon>
        <taxon>Agaricomycetes</taxon>
        <taxon>Gloeophyllales</taxon>
        <taxon>Gloeophyllaceae</taxon>
        <taxon>Gloeophyllum</taxon>
    </lineage>
</organism>
<dbReference type="GeneID" id="19302545"/>
<dbReference type="HOGENOM" id="CLU_032057_0_0_1"/>